<feature type="compositionally biased region" description="Polar residues" evidence="1">
    <location>
        <begin position="174"/>
        <end position="183"/>
    </location>
</feature>
<feature type="region of interest" description="Disordered" evidence="1">
    <location>
        <begin position="414"/>
        <end position="453"/>
    </location>
</feature>
<dbReference type="EMBL" id="PEDP01002000">
    <property type="protein sequence ID" value="POS83000.1"/>
    <property type="molecule type" value="Genomic_DNA"/>
</dbReference>
<reference evidence="2 3" key="1">
    <citation type="submission" date="2017-10" db="EMBL/GenBank/DDBJ databases">
        <title>Development of genomic resources for the powdery mildew, Erysiphe pulchra.</title>
        <authorList>
            <person name="Wadl P.A."/>
            <person name="Mack B.M."/>
            <person name="Moore G."/>
            <person name="Beltz S.B."/>
        </authorList>
    </citation>
    <scope>NUCLEOTIDE SEQUENCE [LARGE SCALE GENOMIC DNA]</scope>
    <source>
        <strain evidence="2">Cflorida</strain>
    </source>
</reference>
<sequence>MTDSMKISPEYQARSTESRQNLLPIPLIPPLLNSPYPYASPPQPSNSQLPSKLLVERPILKHTAPSKRPLPDINSKNSSENTENVNAFIPKELAEIIATRQCREHSTLANLNEDIEKEEAEAFKAYLRLSLSNIAAADSSPTPPRVPVAIATPRIILSQVPSRGSDKNAELPKNPQSDDNSWATVARKGKKKARVNLNATARVAPLGKTSHRSTNKDKSEDTTSSTKAISDKRLFLRLPTDHEWRQLSPAGVREVIVKRLLISPSLIGRIKPVHSGFALSPSNSKAREEMLKAGNELFLSGAKLEPATNWVSVLVPTVPAFIHMEKGQVERLIELVWRIFVKHHVVSGFRVLYESGIIRPYKKQQPNEFCKRCNGHHPAKNSSRAPSCGNYGSTNHNTDIYMAATKFRNCGGPHRADSRRYLARPTHSGAPSKEQLKAYRQAGESISSPSEPS</sequence>
<dbReference type="STRING" id="225359.A0A2S4PLU6"/>
<organism evidence="2 3">
    <name type="scientific">Erysiphe pulchra</name>
    <dbReference type="NCBI Taxonomy" id="225359"/>
    <lineage>
        <taxon>Eukaryota</taxon>
        <taxon>Fungi</taxon>
        <taxon>Dikarya</taxon>
        <taxon>Ascomycota</taxon>
        <taxon>Pezizomycotina</taxon>
        <taxon>Leotiomycetes</taxon>
        <taxon>Erysiphales</taxon>
        <taxon>Erysiphaceae</taxon>
        <taxon>Erysiphe</taxon>
    </lineage>
</organism>
<keyword evidence="3" id="KW-1185">Reference proteome</keyword>
<dbReference type="OrthoDB" id="10035396at2759"/>
<gene>
    <name evidence="2" type="ORF">EPUL_003799</name>
</gene>
<accession>A0A2S4PLU6</accession>
<dbReference type="Proteomes" id="UP000237438">
    <property type="component" value="Unassembled WGS sequence"/>
</dbReference>
<feature type="compositionally biased region" description="Polar residues" evidence="1">
    <location>
        <begin position="444"/>
        <end position="453"/>
    </location>
</feature>
<evidence type="ECO:0000313" key="3">
    <source>
        <dbReference type="Proteomes" id="UP000237438"/>
    </source>
</evidence>
<dbReference type="AlphaFoldDB" id="A0A2S4PLU6"/>
<comment type="caution">
    <text evidence="2">The sequence shown here is derived from an EMBL/GenBank/DDBJ whole genome shotgun (WGS) entry which is preliminary data.</text>
</comment>
<feature type="region of interest" description="Disordered" evidence="1">
    <location>
        <begin position="1"/>
        <end position="22"/>
    </location>
</feature>
<feature type="region of interest" description="Disordered" evidence="1">
    <location>
        <begin position="159"/>
        <end position="226"/>
    </location>
</feature>
<protein>
    <submittedName>
        <fullName evidence="2">Uncharacterized protein</fullName>
    </submittedName>
</protein>
<feature type="region of interest" description="Disordered" evidence="1">
    <location>
        <begin position="61"/>
        <end position="81"/>
    </location>
</feature>
<name>A0A2S4PLU6_9PEZI</name>
<evidence type="ECO:0000256" key="1">
    <source>
        <dbReference type="SAM" id="MobiDB-lite"/>
    </source>
</evidence>
<proteinExistence type="predicted"/>
<evidence type="ECO:0000313" key="2">
    <source>
        <dbReference type="EMBL" id="POS83000.1"/>
    </source>
</evidence>